<name>A0A7M1BBJ2_9BACT</name>
<dbReference type="RefSeq" id="WP_193112094.1">
    <property type="nucleotide sequence ID" value="NZ_CP041407.1"/>
</dbReference>
<evidence type="ECO:0008006" key="3">
    <source>
        <dbReference type="Google" id="ProtNLM"/>
    </source>
</evidence>
<dbReference type="Proteomes" id="UP000593580">
    <property type="component" value="Plasmid unnamed"/>
</dbReference>
<protein>
    <recommendedName>
        <fullName evidence="3">ParA family protein</fullName>
    </recommendedName>
</protein>
<dbReference type="KEGG" id="spal:FM071_10545"/>
<organism evidence="1 2">
    <name type="scientific">Sulfurimonas paralvinellae</name>
    <dbReference type="NCBI Taxonomy" id="317658"/>
    <lineage>
        <taxon>Bacteria</taxon>
        <taxon>Pseudomonadati</taxon>
        <taxon>Campylobacterota</taxon>
        <taxon>Epsilonproteobacteria</taxon>
        <taxon>Campylobacterales</taxon>
        <taxon>Sulfurimonadaceae</taxon>
        <taxon>Sulfurimonas</taxon>
    </lineage>
</organism>
<reference evidence="1 2" key="1">
    <citation type="submission" date="2019-07" db="EMBL/GenBank/DDBJ databases">
        <title>Sulfurimonas paralvinellae sp. nov., a novel mesophilic, hydrogen- and sulfur-oxidizing chemolithoautotroph within the Epsilonproteo- bacteria isolated from a deep-sea hydrothermal vent polychaete nest, reclassification of Thiomicrospira denitrificans as Sulfurimonas denitrificans comb. nov. and emended description of the genus Sulfurimonas.</title>
        <authorList>
            <person name="Wang S."/>
            <person name="Jiang L."/>
            <person name="Shao Z."/>
        </authorList>
    </citation>
    <scope>NUCLEOTIDE SEQUENCE [LARGE SCALE GENOMIC DNA]</scope>
    <source>
        <strain evidence="1 2">GO25</strain>
        <plasmid evidence="1 2">unnamed</plasmid>
    </source>
</reference>
<evidence type="ECO:0000313" key="2">
    <source>
        <dbReference type="Proteomes" id="UP000593580"/>
    </source>
</evidence>
<accession>A0A7M1BBJ2</accession>
<dbReference type="AlphaFoldDB" id="A0A7M1BBJ2"/>
<proteinExistence type="predicted"/>
<dbReference type="Gene3D" id="3.40.50.300">
    <property type="entry name" value="P-loop containing nucleotide triphosphate hydrolases"/>
    <property type="match status" value="1"/>
</dbReference>
<keyword evidence="1" id="KW-0614">Plasmid</keyword>
<geneLocation type="plasmid" evidence="1 2">
    <name>unnamed</name>
</geneLocation>
<keyword evidence="2" id="KW-1185">Reference proteome</keyword>
<evidence type="ECO:0000313" key="1">
    <source>
        <dbReference type="EMBL" id="QOP46806.1"/>
    </source>
</evidence>
<gene>
    <name evidence="1" type="ORF">FM071_10545</name>
</gene>
<dbReference type="EMBL" id="CP041407">
    <property type="protein sequence ID" value="QOP46806.1"/>
    <property type="molecule type" value="Genomic_DNA"/>
</dbReference>
<sequence length="286" mass="32724">MGQKGGSGKTTIAVQFLPLALLKASEEKKDIEIKVAFLDNNNDNNFQFDRDSQLKLSHKIKTGKKAFMDHFTDSLDKFSRSHKDNEYLIIDVSGGDDTNNAIKYLFQSVAFYKAIILIPFYLENNFIRGMLNTVKFIREVDSEVKICPIANKISAYMISKSRGENKSLSDVALEVLEDRLKPEDFEYLQKEAMPLLVVKEYKEATANSGNGEVMFNSVIDVIKNSDITYKKEIRELGNAFYGEDAETNENTDSEYKDAKKDLVRKYTYVHVYEDIDYFADELKAIK</sequence>
<dbReference type="InterPro" id="IPR027417">
    <property type="entry name" value="P-loop_NTPase"/>
</dbReference>